<feature type="compositionally biased region" description="Basic and acidic residues" evidence="1">
    <location>
        <begin position="124"/>
        <end position="133"/>
    </location>
</feature>
<dbReference type="AlphaFoldDB" id="A0AAD3NE38"/>
<evidence type="ECO:0000313" key="2">
    <source>
        <dbReference type="EMBL" id="GLD70765.1"/>
    </source>
</evidence>
<feature type="region of interest" description="Disordered" evidence="1">
    <location>
        <begin position="232"/>
        <end position="257"/>
    </location>
</feature>
<feature type="compositionally biased region" description="Polar residues" evidence="1">
    <location>
        <begin position="359"/>
        <end position="369"/>
    </location>
</feature>
<gene>
    <name evidence="2" type="ORF">AKAME5_002208300</name>
</gene>
<keyword evidence="3" id="KW-1185">Reference proteome</keyword>
<feature type="compositionally biased region" description="Low complexity" evidence="1">
    <location>
        <begin position="176"/>
        <end position="188"/>
    </location>
</feature>
<proteinExistence type="predicted"/>
<dbReference type="EMBL" id="BRZM01000432">
    <property type="protein sequence ID" value="GLD70765.1"/>
    <property type="molecule type" value="Genomic_DNA"/>
</dbReference>
<evidence type="ECO:0000256" key="1">
    <source>
        <dbReference type="SAM" id="MobiDB-lite"/>
    </source>
</evidence>
<feature type="compositionally biased region" description="Polar residues" evidence="1">
    <location>
        <begin position="236"/>
        <end position="257"/>
    </location>
</feature>
<organism evidence="2 3">
    <name type="scientific">Lates japonicus</name>
    <name type="common">Japanese lates</name>
    <dbReference type="NCBI Taxonomy" id="270547"/>
    <lineage>
        <taxon>Eukaryota</taxon>
        <taxon>Metazoa</taxon>
        <taxon>Chordata</taxon>
        <taxon>Craniata</taxon>
        <taxon>Vertebrata</taxon>
        <taxon>Euteleostomi</taxon>
        <taxon>Actinopterygii</taxon>
        <taxon>Neopterygii</taxon>
        <taxon>Teleostei</taxon>
        <taxon>Neoteleostei</taxon>
        <taxon>Acanthomorphata</taxon>
        <taxon>Carangaria</taxon>
        <taxon>Carangaria incertae sedis</taxon>
        <taxon>Centropomidae</taxon>
        <taxon>Lates</taxon>
    </lineage>
</organism>
<feature type="region of interest" description="Disordered" evidence="1">
    <location>
        <begin position="121"/>
        <end position="210"/>
    </location>
</feature>
<accession>A0AAD3NE38</accession>
<comment type="caution">
    <text evidence="2">The sequence shown here is derived from an EMBL/GenBank/DDBJ whole genome shotgun (WGS) entry which is preliminary data.</text>
</comment>
<evidence type="ECO:0000313" key="3">
    <source>
        <dbReference type="Proteomes" id="UP001279410"/>
    </source>
</evidence>
<feature type="region of interest" description="Disordered" evidence="1">
    <location>
        <begin position="332"/>
        <end position="369"/>
    </location>
</feature>
<protein>
    <submittedName>
        <fullName evidence="2">Palmitoyltransferase ZDHHC8B isoform X1</fullName>
    </submittedName>
</protein>
<dbReference type="Proteomes" id="UP001279410">
    <property type="component" value="Unassembled WGS sequence"/>
</dbReference>
<reference evidence="2" key="1">
    <citation type="submission" date="2022-08" db="EMBL/GenBank/DDBJ databases">
        <title>Genome sequencing of akame (Lates japonicus).</title>
        <authorList>
            <person name="Hashiguchi Y."/>
            <person name="Takahashi H."/>
        </authorList>
    </citation>
    <scope>NUCLEOTIDE SEQUENCE</scope>
    <source>
        <strain evidence="2">Kochi</strain>
    </source>
</reference>
<name>A0AAD3NE38_LATJO</name>
<sequence length="369" mass="40259">MERMAVQSPAWSCLWPEPDSSGALCREREHPHQSTIASPVAAMGTAAPACSNGPLCQALDDPQSGRVESRQNNQSLSFCKTHPPLHMAKYRLSLWHHAESPLNTLLERRIIMPEHRKTSAILEEGVRGHDYRSEPNLTFPEYTQRPSTAPSSPPLQLDSDPTNSPPLSLKQVTAGQRRPASSPAAAQPHIHPWQESKSSHPTRSPTAALHVGSTPALPAHQMCHIWEPEMVRQQAAPAQSSDATQRSGQASLTQGTGTHPWWPTLQCLLSRWASLSLAPEAQHPSLWRFQTPDGGRLVSQPANPVFTPCRLHAGLCPQDSSTSCTQITVQQQPEQGHLRAPIAPSSPSPTPVMPGSSYLIRNSPTFNAH</sequence>